<protein>
    <submittedName>
        <fullName evidence="9">Uncharacterized protein</fullName>
    </submittedName>
</protein>
<dbReference type="Pfam" id="PF02706">
    <property type="entry name" value="Wzz"/>
    <property type="match status" value="1"/>
</dbReference>
<sequence>MRTERERLNDSDEIDLIELVQGVWQQKLWLGLVAAPVIALGVAYVMLVSPVYEAKLYIQPPSQNEIAQLNFGRGEGTGLAPLSTKDVYSIYLKALQSEAIRDKFFRNAFLPTLTEEERRGSRDALYAQFNSMLKVAQASRDMPDRYVLTANVEDPRLAATWVSSYAEMAAEKAKNELLSGARSEISVVADNLAQKIKAARASAGNQRTDQVAQLKEALRIARSIGLEKPPIISDTLSTEVSAGMGGSLTYMRGSKALEAEIANLESRPSDDPFISGLREKEEKLLFLRALKIDPSLVEMYQQDGAVAQPDKPIKPRKAAIVLVSMLIGLVLGVGVAIARDQWSKRRKAK</sequence>
<dbReference type="EMBL" id="CP031146">
    <property type="protein sequence ID" value="AXM95966.1"/>
    <property type="molecule type" value="Genomic_DNA"/>
</dbReference>
<feature type="transmembrane region" description="Helical" evidence="6">
    <location>
        <begin position="318"/>
        <end position="338"/>
    </location>
</feature>
<keyword evidence="4 6" id="KW-1133">Transmembrane helix</keyword>
<gene>
    <name evidence="9" type="ORF">DVB73_09345</name>
</gene>
<evidence type="ECO:0000256" key="6">
    <source>
        <dbReference type="SAM" id="Phobius"/>
    </source>
</evidence>
<name>A0AAD0VTJ7_PSEDL</name>
<dbReference type="SUPFAM" id="SSF160355">
    <property type="entry name" value="Bacterial polysaccharide co-polymerase-like"/>
    <property type="match status" value="1"/>
</dbReference>
<dbReference type="GO" id="GO:0004713">
    <property type="term" value="F:protein tyrosine kinase activity"/>
    <property type="evidence" value="ECO:0007669"/>
    <property type="project" value="TreeGrafter"/>
</dbReference>
<organism evidence="9 10">
    <name type="scientific">Pseudomonas plecoglossicida</name>
    <dbReference type="NCBI Taxonomy" id="70775"/>
    <lineage>
        <taxon>Bacteria</taxon>
        <taxon>Pseudomonadati</taxon>
        <taxon>Pseudomonadota</taxon>
        <taxon>Gammaproteobacteria</taxon>
        <taxon>Pseudomonadales</taxon>
        <taxon>Pseudomonadaceae</taxon>
        <taxon>Pseudomonas</taxon>
    </lineage>
</organism>
<feature type="domain" description="Polysaccharide chain length determinant N-terminal" evidence="7">
    <location>
        <begin position="12"/>
        <end position="107"/>
    </location>
</feature>
<dbReference type="GeneID" id="49613620"/>
<keyword evidence="3 6" id="KW-0812">Transmembrane</keyword>
<dbReference type="AlphaFoldDB" id="A0AAD0VTJ7"/>
<evidence type="ECO:0000256" key="4">
    <source>
        <dbReference type="ARBA" id="ARBA00022989"/>
    </source>
</evidence>
<dbReference type="Gene3D" id="3.30.1890.10">
    <property type="entry name" value="FepE-like"/>
    <property type="match status" value="1"/>
</dbReference>
<evidence type="ECO:0000256" key="2">
    <source>
        <dbReference type="ARBA" id="ARBA00022475"/>
    </source>
</evidence>
<keyword evidence="5 6" id="KW-0472">Membrane</keyword>
<evidence type="ECO:0000256" key="1">
    <source>
        <dbReference type="ARBA" id="ARBA00004651"/>
    </source>
</evidence>
<dbReference type="GO" id="GO:0005886">
    <property type="term" value="C:plasma membrane"/>
    <property type="evidence" value="ECO:0007669"/>
    <property type="project" value="UniProtKB-SubCell"/>
</dbReference>
<dbReference type="Pfam" id="PF13807">
    <property type="entry name" value="GNVR"/>
    <property type="match status" value="1"/>
</dbReference>
<keyword evidence="2" id="KW-1003">Cell membrane</keyword>
<proteinExistence type="predicted"/>
<dbReference type="InterPro" id="IPR050445">
    <property type="entry name" value="Bact_polysacc_biosynth/exp"/>
</dbReference>
<dbReference type="Proteomes" id="UP000256503">
    <property type="component" value="Chromosome"/>
</dbReference>
<dbReference type="InterPro" id="IPR003856">
    <property type="entry name" value="LPS_length_determ_N"/>
</dbReference>
<evidence type="ECO:0000259" key="7">
    <source>
        <dbReference type="Pfam" id="PF02706"/>
    </source>
</evidence>
<dbReference type="PANTHER" id="PTHR32309">
    <property type="entry name" value="TYROSINE-PROTEIN KINASE"/>
    <property type="match status" value="1"/>
</dbReference>
<evidence type="ECO:0000313" key="10">
    <source>
        <dbReference type="Proteomes" id="UP000256503"/>
    </source>
</evidence>
<accession>A0AAD0VTJ7</accession>
<dbReference type="InterPro" id="IPR032807">
    <property type="entry name" value="GNVR"/>
</dbReference>
<evidence type="ECO:0000256" key="3">
    <source>
        <dbReference type="ARBA" id="ARBA00022692"/>
    </source>
</evidence>
<dbReference type="PANTHER" id="PTHR32309:SF13">
    <property type="entry name" value="FERRIC ENTEROBACTIN TRANSPORT PROTEIN FEPE"/>
    <property type="match status" value="1"/>
</dbReference>
<feature type="domain" description="Tyrosine-protein kinase G-rich" evidence="8">
    <location>
        <begin position="305"/>
        <end position="339"/>
    </location>
</feature>
<reference evidence="9 10" key="1">
    <citation type="submission" date="2018-07" db="EMBL/GenBank/DDBJ databases">
        <title>Complete genome sequence of a Pseudomonas plecoglossicida strain pathogenic to the marine fish, Larimichthys crocea.</title>
        <authorList>
            <person name="Tao Z."/>
        </authorList>
    </citation>
    <scope>NUCLEOTIDE SEQUENCE [LARGE SCALE GENOMIC DNA]</scope>
    <source>
        <strain evidence="9 10">XSDHY-P</strain>
    </source>
</reference>
<evidence type="ECO:0000259" key="8">
    <source>
        <dbReference type="Pfam" id="PF13807"/>
    </source>
</evidence>
<comment type="subcellular location">
    <subcellularLocation>
        <location evidence="1">Cell membrane</location>
        <topology evidence="1">Multi-pass membrane protein</topology>
    </subcellularLocation>
</comment>
<feature type="transmembrane region" description="Helical" evidence="6">
    <location>
        <begin position="28"/>
        <end position="52"/>
    </location>
</feature>
<evidence type="ECO:0000313" key="9">
    <source>
        <dbReference type="EMBL" id="AXM95966.1"/>
    </source>
</evidence>
<evidence type="ECO:0000256" key="5">
    <source>
        <dbReference type="ARBA" id="ARBA00023136"/>
    </source>
</evidence>
<dbReference type="RefSeq" id="WP_016391186.1">
    <property type="nucleotide sequence ID" value="NZ_BSOM01000018.1"/>
</dbReference>